<reference evidence="1" key="1">
    <citation type="submission" date="2019-08" db="EMBL/GenBank/DDBJ databases">
        <authorList>
            <person name="Kucharzyk K."/>
            <person name="Murdoch R.W."/>
            <person name="Higgins S."/>
            <person name="Loffler F."/>
        </authorList>
    </citation>
    <scope>NUCLEOTIDE SEQUENCE</scope>
</reference>
<name>A0A644W7N0_9ZZZZ</name>
<dbReference type="AlphaFoldDB" id="A0A644W7N0"/>
<dbReference type="EMBL" id="VSSQ01000685">
    <property type="protein sequence ID" value="MPL99741.1"/>
    <property type="molecule type" value="Genomic_DNA"/>
</dbReference>
<gene>
    <name evidence="1" type="ORF">SDC9_45962</name>
</gene>
<proteinExistence type="predicted"/>
<organism evidence="1">
    <name type="scientific">bioreactor metagenome</name>
    <dbReference type="NCBI Taxonomy" id="1076179"/>
    <lineage>
        <taxon>unclassified sequences</taxon>
        <taxon>metagenomes</taxon>
        <taxon>ecological metagenomes</taxon>
    </lineage>
</organism>
<sequence length="144" mass="16700">MDLKHEPRQMGSGAKRLGCLSLSKNPRLSSKRPFPVEKVLRRTRRVLLVWTAQNVKRQGFREFTSRKPYFMCPQGEILICRKSRLERLFRQSGRPGVYSRPPRFYILSDGARKPLRRLWSIGPSPSDAAAGRRWNITGAVCRPY</sequence>
<evidence type="ECO:0000313" key="1">
    <source>
        <dbReference type="EMBL" id="MPL99741.1"/>
    </source>
</evidence>
<accession>A0A644W7N0</accession>
<comment type="caution">
    <text evidence="1">The sequence shown here is derived from an EMBL/GenBank/DDBJ whole genome shotgun (WGS) entry which is preliminary data.</text>
</comment>
<protein>
    <submittedName>
        <fullName evidence="1">Uncharacterized protein</fullName>
    </submittedName>
</protein>